<gene>
    <name evidence="1" type="ORF">GCM10007063_21740</name>
</gene>
<dbReference type="SUPFAM" id="SSF55031">
    <property type="entry name" value="Bacterial exopeptidase dimerisation domain"/>
    <property type="match status" value="1"/>
</dbReference>
<comment type="caution">
    <text evidence="1">The sequence shown here is derived from an EMBL/GenBank/DDBJ whole genome shotgun (WGS) entry which is preliminary data.</text>
</comment>
<name>A0A917PXR5_9BACI</name>
<dbReference type="EMBL" id="BMNQ01000031">
    <property type="protein sequence ID" value="GGJ99165.1"/>
    <property type="molecule type" value="Genomic_DNA"/>
</dbReference>
<organism evidence="1 2">
    <name type="scientific">Lentibacillus kapialis</name>
    <dbReference type="NCBI Taxonomy" id="340214"/>
    <lineage>
        <taxon>Bacteria</taxon>
        <taxon>Bacillati</taxon>
        <taxon>Bacillota</taxon>
        <taxon>Bacilli</taxon>
        <taxon>Bacillales</taxon>
        <taxon>Bacillaceae</taxon>
        <taxon>Lentibacillus</taxon>
    </lineage>
</organism>
<dbReference type="AlphaFoldDB" id="A0A917PXR5"/>
<reference evidence="1" key="2">
    <citation type="submission" date="2020-09" db="EMBL/GenBank/DDBJ databases">
        <authorList>
            <person name="Sun Q."/>
            <person name="Ohkuma M."/>
        </authorList>
    </citation>
    <scope>NUCLEOTIDE SEQUENCE</scope>
    <source>
        <strain evidence="1">JCM 12580</strain>
    </source>
</reference>
<evidence type="ECO:0000313" key="2">
    <source>
        <dbReference type="Proteomes" id="UP000658382"/>
    </source>
</evidence>
<dbReference type="Proteomes" id="UP000658382">
    <property type="component" value="Unassembled WGS sequence"/>
</dbReference>
<protein>
    <submittedName>
        <fullName evidence="1">Uncharacterized protein</fullName>
    </submittedName>
</protein>
<proteinExistence type="predicted"/>
<evidence type="ECO:0000313" key="1">
    <source>
        <dbReference type="EMBL" id="GGJ99165.1"/>
    </source>
</evidence>
<keyword evidence="2" id="KW-1185">Reference proteome</keyword>
<dbReference type="InterPro" id="IPR036264">
    <property type="entry name" value="Bact_exopeptidase_dim_dom"/>
</dbReference>
<accession>A0A917PXR5</accession>
<dbReference type="Gene3D" id="3.30.70.360">
    <property type="match status" value="1"/>
</dbReference>
<reference evidence="1" key="1">
    <citation type="journal article" date="2014" name="Int. J. Syst. Evol. Microbiol.">
        <title>Complete genome sequence of Corynebacterium casei LMG S-19264T (=DSM 44701T), isolated from a smear-ripened cheese.</title>
        <authorList>
            <consortium name="US DOE Joint Genome Institute (JGI-PGF)"/>
            <person name="Walter F."/>
            <person name="Albersmeier A."/>
            <person name="Kalinowski J."/>
            <person name="Ruckert C."/>
        </authorList>
    </citation>
    <scope>NUCLEOTIDE SEQUENCE</scope>
    <source>
        <strain evidence="1">JCM 12580</strain>
    </source>
</reference>
<sequence length="90" mass="9539">MVALMAVKLPASISDSAVATVGRQIVEPNGVNVILGQVTLYVDIRDFHIETRDQLVEETIQVAAICRKASNSGTAQQIADTGLFSTPGIN</sequence>